<dbReference type="PANTHER" id="PTHR12276:SF16">
    <property type="entry name" value="EPSIN-3"/>
    <property type="match status" value="1"/>
</dbReference>
<gene>
    <name evidence="9" type="primary">Epn3</name>
    <name evidence="9" type="ORF">FQV14_0006480</name>
</gene>
<feature type="compositionally biased region" description="Low complexity" evidence="7">
    <location>
        <begin position="340"/>
        <end position="351"/>
    </location>
</feature>
<feature type="region of interest" description="Disordered" evidence="7">
    <location>
        <begin position="591"/>
        <end position="622"/>
    </location>
</feature>
<comment type="similarity">
    <text evidence="2">Belongs to the epsin family.</text>
</comment>
<dbReference type="PROSITE" id="PS50330">
    <property type="entry name" value="UIM"/>
    <property type="match status" value="2"/>
</dbReference>
<evidence type="ECO:0000256" key="4">
    <source>
        <dbReference type="ARBA" id="ARBA00022553"/>
    </source>
</evidence>
<dbReference type="EMBL" id="VULE01002497">
    <property type="protein sequence ID" value="KAF1517588.1"/>
    <property type="molecule type" value="Genomic_DNA"/>
</dbReference>
<feature type="compositionally biased region" description="Polar residues" evidence="7">
    <location>
        <begin position="538"/>
        <end position="549"/>
    </location>
</feature>
<evidence type="ECO:0000313" key="10">
    <source>
        <dbReference type="Proteomes" id="UP000725257"/>
    </source>
</evidence>
<feature type="non-terminal residue" evidence="9">
    <location>
        <position position="1"/>
    </location>
</feature>
<proteinExistence type="inferred from homology"/>
<dbReference type="GO" id="GO:0005768">
    <property type="term" value="C:endosome"/>
    <property type="evidence" value="ECO:0007669"/>
    <property type="project" value="TreeGrafter"/>
</dbReference>
<feature type="region of interest" description="Disordered" evidence="7">
    <location>
        <begin position="509"/>
        <end position="557"/>
    </location>
</feature>
<dbReference type="PROSITE" id="PS50942">
    <property type="entry name" value="ENTH"/>
    <property type="match status" value="1"/>
</dbReference>
<dbReference type="InterPro" id="IPR013809">
    <property type="entry name" value="ENTH"/>
</dbReference>
<evidence type="ECO:0000313" key="9">
    <source>
        <dbReference type="EMBL" id="KAF1517588.1"/>
    </source>
</evidence>
<dbReference type="GO" id="GO:0005543">
    <property type="term" value="F:phospholipid binding"/>
    <property type="evidence" value="ECO:0007669"/>
    <property type="project" value="TreeGrafter"/>
</dbReference>
<sequence>MTTSALRRQVKNIVHNYSEAEIKVREATSNDPWGPPSSLMSEIADLTFNTVAFAEVMGMIWRRLNDSGKNWRHVYKALTLLDYLIKTGSEKVTHQCRENLYTIQTLKDFQYVDRDGKDQGINIREKVKQVMALLKDEERLKQERAHALQTKERMALEGMGSGSHQVAYGRRASPYASSSSPRFASDLEQARPQTTGEEELQLQLALAMSREEAEKKPLPPISSTDEERQLQLALTLSKEEHEKEVRAWQGENSLLQRAIEETAQGREEEEEEEDKMKKSQSSILELADIFGPAPAPSSHTSADPWDMPDMKPKAEPAASTWAGAADPWVPVPAAGGEPLSQPSASSQQTSAGPWDFPPGTTAASDPWGKAPLSSGFPPADPWVTASPPPQVPGSTPAADPWAAVAEQPPNPAPGGDAFDLFAKPPEPPEQEPSQPPSSAKSNSPVELDPFGDLFPSVRQDGTKSFDLANLADSLPESGKERKDCKTPEAFLGPAASSLVNLDSLVAPAPASKTRNPFLSGLSTPSPTNPFSLAEQPKPTLNQMRTSSPVPSLPAGLPANSMTYSASLPLPLSSVPTATAALPASASAFPQAGAFPELPSNLPQPLLPLSGPPAAPGGLNPFL</sequence>
<protein>
    <submittedName>
        <fullName evidence="9">Epsin-3</fullName>
    </submittedName>
</protein>
<keyword evidence="5" id="KW-0677">Repeat</keyword>
<dbReference type="CDD" id="cd16990">
    <property type="entry name" value="ENTH_Epsin"/>
    <property type="match status" value="1"/>
</dbReference>
<comment type="subcellular location">
    <subcellularLocation>
        <location evidence="1">Cytoplasm</location>
    </subcellularLocation>
</comment>
<dbReference type="Proteomes" id="UP000725257">
    <property type="component" value="Unassembled WGS sequence"/>
</dbReference>
<dbReference type="GO" id="GO:0030276">
    <property type="term" value="F:clathrin binding"/>
    <property type="evidence" value="ECO:0007669"/>
    <property type="project" value="TreeGrafter"/>
</dbReference>
<dbReference type="SMART" id="SM00726">
    <property type="entry name" value="UIM"/>
    <property type="match status" value="3"/>
</dbReference>
<dbReference type="GO" id="GO:0005886">
    <property type="term" value="C:plasma membrane"/>
    <property type="evidence" value="ECO:0007669"/>
    <property type="project" value="TreeGrafter"/>
</dbReference>
<evidence type="ECO:0000256" key="2">
    <source>
        <dbReference type="ARBA" id="ARBA00010130"/>
    </source>
</evidence>
<evidence type="ECO:0000259" key="8">
    <source>
        <dbReference type="PROSITE" id="PS50942"/>
    </source>
</evidence>
<keyword evidence="4" id="KW-0597">Phosphoprotein</keyword>
<dbReference type="Pfam" id="PF01417">
    <property type="entry name" value="ENTH"/>
    <property type="match status" value="1"/>
</dbReference>
<evidence type="ECO:0000256" key="5">
    <source>
        <dbReference type="ARBA" id="ARBA00022737"/>
    </source>
</evidence>
<evidence type="ECO:0000256" key="6">
    <source>
        <dbReference type="ARBA" id="ARBA00023121"/>
    </source>
</evidence>
<keyword evidence="6" id="KW-0446">Lipid-binding</keyword>
<evidence type="ECO:0000256" key="3">
    <source>
        <dbReference type="ARBA" id="ARBA00022490"/>
    </source>
</evidence>
<dbReference type="PANTHER" id="PTHR12276">
    <property type="entry name" value="EPSIN/ENT-RELATED"/>
    <property type="match status" value="1"/>
</dbReference>
<name>A0A8J4JBW8_EUDSL</name>
<feature type="domain" description="ENTH" evidence="8">
    <location>
        <begin position="12"/>
        <end position="144"/>
    </location>
</feature>
<dbReference type="FunFam" id="1.25.40.90:FF:000002">
    <property type="entry name" value="epsin-2 isoform X1"/>
    <property type="match status" value="1"/>
</dbReference>
<dbReference type="Gene3D" id="1.25.40.90">
    <property type="match status" value="1"/>
</dbReference>
<dbReference type="InterPro" id="IPR008942">
    <property type="entry name" value="ENTH_VHS"/>
</dbReference>
<dbReference type="SUPFAM" id="SSF48464">
    <property type="entry name" value="ENTH/VHS domain"/>
    <property type="match status" value="1"/>
</dbReference>
<dbReference type="GO" id="GO:0006897">
    <property type="term" value="P:endocytosis"/>
    <property type="evidence" value="ECO:0007669"/>
    <property type="project" value="TreeGrafter"/>
</dbReference>
<feature type="compositionally biased region" description="Low complexity" evidence="7">
    <location>
        <begin position="597"/>
        <end position="608"/>
    </location>
</feature>
<comment type="caution">
    <text evidence="9">The sequence shown here is derived from an EMBL/GenBank/DDBJ whole genome shotgun (WGS) entry which is preliminary data.</text>
</comment>
<dbReference type="AlphaFoldDB" id="A0A8J4JBW8"/>
<feature type="compositionally biased region" description="Polar residues" evidence="7">
    <location>
        <begin position="512"/>
        <end position="530"/>
    </location>
</feature>
<dbReference type="GO" id="GO:0030125">
    <property type="term" value="C:clathrin vesicle coat"/>
    <property type="evidence" value="ECO:0007669"/>
    <property type="project" value="TreeGrafter"/>
</dbReference>
<dbReference type="InterPro" id="IPR003903">
    <property type="entry name" value="UIM_dom"/>
</dbReference>
<accession>A0A8J4JBW8</accession>
<feature type="compositionally biased region" description="Low complexity" evidence="7">
    <location>
        <begin position="171"/>
        <end position="184"/>
    </location>
</feature>
<dbReference type="SMART" id="SM00273">
    <property type="entry name" value="ENTH"/>
    <property type="match status" value="1"/>
</dbReference>
<reference evidence="9 10" key="1">
    <citation type="journal article" date="2019" name="Gigascience">
        <title>High-coverage genomes to elucidate the evolution of penguins.</title>
        <authorList>
            <person name="Pan H."/>
            <person name="Cole T.L."/>
            <person name="Bi X."/>
            <person name="Fang M."/>
            <person name="Zhou C."/>
            <person name="Yang Z."/>
            <person name="Ksepka D.T."/>
            <person name="Hart T."/>
            <person name="Bouzat J.L."/>
            <person name="Argilla L.S."/>
            <person name="Bertelsen M.F."/>
            <person name="Boersma P.D."/>
            <person name="Bost C.A."/>
            <person name="Cherel Y."/>
            <person name="Dann P."/>
            <person name="Fiddaman S.R."/>
            <person name="Howard P."/>
            <person name="Labuschagne K."/>
            <person name="Mattern T."/>
            <person name="Miller G."/>
            <person name="Parker P."/>
            <person name="Phillips R.A."/>
            <person name="Quillfeldt P."/>
            <person name="Ryan P.G."/>
            <person name="Taylor H."/>
            <person name="Thompson D.R."/>
            <person name="Young M.J."/>
            <person name="Ellegaard M.R."/>
            <person name="Gilbert M.T.P."/>
            <person name="Sinding M.S."/>
            <person name="Pacheco G."/>
            <person name="Shepherd L.D."/>
            <person name="Tennyson A.J.D."/>
            <person name="Grosser S."/>
            <person name="Kay E."/>
            <person name="Nupen L.J."/>
            <person name="Ellenberg U."/>
            <person name="Houston D.M."/>
            <person name="Reeve A.H."/>
            <person name="Johnson K."/>
            <person name="Masello J.F."/>
            <person name="Stracke T."/>
            <person name="McKinlay B."/>
            <person name="Borboroglu P.G."/>
            <person name="Zhang D.X."/>
            <person name="Zhang G."/>
        </authorList>
    </citation>
    <scope>NUCLEOTIDE SEQUENCE [LARGE SCALE GENOMIC DNA]</scope>
    <source>
        <strain evidence="9">Ant 5</strain>
    </source>
</reference>
<keyword evidence="10" id="KW-1185">Reference proteome</keyword>
<feature type="non-terminal residue" evidence="9">
    <location>
        <position position="622"/>
    </location>
</feature>
<evidence type="ECO:0000256" key="1">
    <source>
        <dbReference type="ARBA" id="ARBA00004496"/>
    </source>
</evidence>
<feature type="compositionally biased region" description="Basic and acidic residues" evidence="7">
    <location>
        <begin position="477"/>
        <end position="486"/>
    </location>
</feature>
<evidence type="ECO:0000256" key="7">
    <source>
        <dbReference type="SAM" id="MobiDB-lite"/>
    </source>
</evidence>
<feature type="region of interest" description="Disordered" evidence="7">
    <location>
        <begin position="261"/>
        <end position="488"/>
    </location>
</feature>
<keyword evidence="3" id="KW-0963">Cytoplasm</keyword>
<organism evidence="9 10">
    <name type="scientific">Eudyptes sclateri</name>
    <name type="common">Erect-crested penguin</name>
    <dbReference type="NCBI Taxonomy" id="92688"/>
    <lineage>
        <taxon>Eukaryota</taxon>
        <taxon>Metazoa</taxon>
        <taxon>Chordata</taxon>
        <taxon>Craniata</taxon>
        <taxon>Vertebrata</taxon>
        <taxon>Euteleostomi</taxon>
        <taxon>Archelosauria</taxon>
        <taxon>Archosauria</taxon>
        <taxon>Dinosauria</taxon>
        <taxon>Saurischia</taxon>
        <taxon>Theropoda</taxon>
        <taxon>Coelurosauria</taxon>
        <taxon>Aves</taxon>
        <taxon>Neognathae</taxon>
        <taxon>Neoaves</taxon>
        <taxon>Aequornithes</taxon>
        <taxon>Sphenisciformes</taxon>
        <taxon>Spheniscidae</taxon>
        <taxon>Eudyptes</taxon>
    </lineage>
</organism>
<feature type="region of interest" description="Disordered" evidence="7">
    <location>
        <begin position="171"/>
        <end position="229"/>
    </location>
</feature>